<dbReference type="GO" id="GO:0006189">
    <property type="term" value="P:'de novo' IMP biosynthetic process"/>
    <property type="evidence" value="ECO:0007669"/>
    <property type="project" value="UniProtKB-UniRule"/>
</dbReference>
<feature type="domain" description="Formyl transferase N-terminal" evidence="5">
    <location>
        <begin position="9"/>
        <end position="188"/>
    </location>
</feature>
<dbReference type="SUPFAM" id="SSF53328">
    <property type="entry name" value="Formyltransferase"/>
    <property type="match status" value="1"/>
</dbReference>
<dbReference type="STRING" id="1072685.IX83_03510"/>
<dbReference type="HOGENOM" id="CLU_038395_1_1_4"/>
<evidence type="ECO:0000313" key="7">
    <source>
        <dbReference type="Proteomes" id="UP000028945"/>
    </source>
</evidence>
<dbReference type="Proteomes" id="UP000028945">
    <property type="component" value="Chromosome"/>
</dbReference>
<dbReference type="GO" id="GO:0005829">
    <property type="term" value="C:cytosol"/>
    <property type="evidence" value="ECO:0007669"/>
    <property type="project" value="TreeGrafter"/>
</dbReference>
<feature type="active site" description="Proton donor" evidence="4">
    <location>
        <position position="115"/>
    </location>
</feature>
<comment type="similarity">
    <text evidence="4">Belongs to the GART family.</text>
</comment>
<dbReference type="eggNOG" id="COG0299">
    <property type="taxonomic scope" value="Bacteria"/>
</dbReference>
<dbReference type="InterPro" id="IPR036477">
    <property type="entry name" value="Formyl_transf_N_sf"/>
</dbReference>
<comment type="pathway">
    <text evidence="1 4">Purine metabolism; IMP biosynthesis via de novo pathway; N(2)-formyl-N(1)-(5-phospho-D-ribosyl)glycinamide from N(1)-(5-phospho-D-ribosyl)glycinamide (10-formyl THF route): step 1/1.</text>
</comment>
<keyword evidence="2 4" id="KW-0808">Transferase</keyword>
<name>A0A077DC79_9BURK</name>
<sequence length="215" mass="24175">MNHPNLPKKRFVILISGRGSNMRAIVEKNRDNQQVEIAAVISHTPDSQGLQWAKEQGIETEEVLHKHYANREAFEQELIQVIDRYQPDYIVLAGFMRILTAGFVTHYASRVINIHPSLLPSFIGLHTHQQALDMGVKVHGCTIHVVTPELDHGPIIAQAVVPVCDDDTADTLASRVLKMEHTLYPNVVKGLAEGRIVIKDDKVQNPQGLLWFQEN</sequence>
<dbReference type="GO" id="GO:0004644">
    <property type="term" value="F:phosphoribosylglycinamide formyltransferase activity"/>
    <property type="evidence" value="ECO:0007669"/>
    <property type="project" value="UniProtKB-UniRule"/>
</dbReference>
<keyword evidence="3 4" id="KW-0658">Purine biosynthesis</keyword>
<keyword evidence="7" id="KW-1185">Reference proteome</keyword>
<dbReference type="OrthoDB" id="9806170at2"/>
<evidence type="ECO:0000259" key="5">
    <source>
        <dbReference type="Pfam" id="PF00551"/>
    </source>
</evidence>
<comment type="catalytic activity">
    <reaction evidence="4">
        <text>N(1)-(5-phospho-beta-D-ribosyl)glycinamide + (6R)-10-formyltetrahydrofolate = N(2)-formyl-N(1)-(5-phospho-beta-D-ribosyl)glycinamide + (6S)-5,6,7,8-tetrahydrofolate + H(+)</text>
        <dbReference type="Rhea" id="RHEA:15053"/>
        <dbReference type="ChEBI" id="CHEBI:15378"/>
        <dbReference type="ChEBI" id="CHEBI:57453"/>
        <dbReference type="ChEBI" id="CHEBI:143788"/>
        <dbReference type="ChEBI" id="CHEBI:147286"/>
        <dbReference type="ChEBI" id="CHEBI:195366"/>
        <dbReference type="EC" id="2.1.2.2"/>
    </reaction>
</comment>
<evidence type="ECO:0000256" key="2">
    <source>
        <dbReference type="ARBA" id="ARBA00022679"/>
    </source>
</evidence>
<evidence type="ECO:0000256" key="1">
    <source>
        <dbReference type="ARBA" id="ARBA00005054"/>
    </source>
</evidence>
<evidence type="ECO:0000256" key="4">
    <source>
        <dbReference type="HAMAP-Rule" id="MF_01930"/>
    </source>
</evidence>
<feature type="site" description="Raises pKa of active site His" evidence="4">
    <location>
        <position position="151"/>
    </location>
</feature>
<dbReference type="PANTHER" id="PTHR43369:SF2">
    <property type="entry name" value="PHOSPHORIBOSYLGLYCINAMIDE FORMYLTRANSFERASE"/>
    <property type="match status" value="1"/>
</dbReference>
<dbReference type="Pfam" id="PF00551">
    <property type="entry name" value="Formyl_trans_N"/>
    <property type="match status" value="1"/>
</dbReference>
<gene>
    <name evidence="4" type="primary">purN</name>
    <name evidence="6" type="ORF">IX83_03510</name>
</gene>
<proteinExistence type="inferred from homology"/>
<dbReference type="Gene3D" id="3.40.50.170">
    <property type="entry name" value="Formyl transferase, N-terminal domain"/>
    <property type="match status" value="1"/>
</dbReference>
<feature type="binding site" evidence="4">
    <location>
        <position position="113"/>
    </location>
    <ligand>
        <name>(6R)-10-formyltetrahydrofolate</name>
        <dbReference type="ChEBI" id="CHEBI:195366"/>
    </ligand>
</feature>
<protein>
    <recommendedName>
        <fullName evidence="4">Phosphoribosylglycinamide formyltransferase</fullName>
        <ecNumber evidence="4">2.1.2.2</ecNumber>
    </recommendedName>
    <alternativeName>
        <fullName evidence="4">5'-phosphoribosylglycinamide transformylase</fullName>
    </alternativeName>
    <alternativeName>
        <fullName evidence="4">GAR transformylase</fullName>
        <shortName evidence="4">GART</shortName>
    </alternativeName>
</protein>
<feature type="binding site" evidence="4">
    <location>
        <begin position="96"/>
        <end position="99"/>
    </location>
    <ligand>
        <name>(6R)-10-formyltetrahydrofolate</name>
        <dbReference type="ChEBI" id="CHEBI:195366"/>
    </ligand>
</feature>
<dbReference type="HAMAP" id="MF_01930">
    <property type="entry name" value="PurN"/>
    <property type="match status" value="1"/>
</dbReference>
<reference evidence="6 7" key="1">
    <citation type="journal article" date="2014" name="BMC Genomics">
        <title>A genomic perspective on a new bacterial genus and species from the Alcaligenaceae family, Basilea psittacipulmonis.</title>
        <authorList>
            <person name="Whiteson K.L."/>
            <person name="Hernandez D."/>
            <person name="Lazarevic V."/>
            <person name="Gaia N."/>
            <person name="Farinelli L."/>
            <person name="Francois P."/>
            <person name="Pilo P."/>
            <person name="Frey J."/>
            <person name="Schrenzel J."/>
        </authorList>
    </citation>
    <scope>NUCLEOTIDE SEQUENCE [LARGE SCALE GENOMIC DNA]</scope>
    <source>
        <strain evidence="6 7">DSM 24701</strain>
    </source>
</reference>
<evidence type="ECO:0000313" key="6">
    <source>
        <dbReference type="EMBL" id="AIL32495.1"/>
    </source>
</evidence>
<dbReference type="KEGG" id="bpsi:IX83_03510"/>
<dbReference type="RefSeq" id="WP_038499190.1">
    <property type="nucleotide sequence ID" value="NZ_AFWK01000019.1"/>
</dbReference>
<dbReference type="UniPathway" id="UPA00074">
    <property type="reaction ID" value="UER00126"/>
</dbReference>
<comment type="function">
    <text evidence="4">Catalyzes the transfer of a formyl group from 10-formyltetrahydrofolate to 5-phospho-ribosyl-glycinamide (GAR), producing 5-phospho-ribosyl-N-formylglycinamide (FGAR) and tetrahydrofolate.</text>
</comment>
<evidence type="ECO:0000256" key="3">
    <source>
        <dbReference type="ARBA" id="ARBA00022755"/>
    </source>
</evidence>
<dbReference type="CDD" id="cd08645">
    <property type="entry name" value="FMT_core_GART"/>
    <property type="match status" value="1"/>
</dbReference>
<organism evidence="6 7">
    <name type="scientific">Basilea psittacipulmonis DSM 24701</name>
    <dbReference type="NCBI Taxonomy" id="1072685"/>
    <lineage>
        <taxon>Bacteria</taxon>
        <taxon>Pseudomonadati</taxon>
        <taxon>Pseudomonadota</taxon>
        <taxon>Betaproteobacteria</taxon>
        <taxon>Burkholderiales</taxon>
        <taxon>Alcaligenaceae</taxon>
        <taxon>Basilea</taxon>
    </lineage>
</organism>
<feature type="binding site" evidence="4">
    <location>
        <begin position="19"/>
        <end position="21"/>
    </location>
    <ligand>
        <name>N(1)-(5-phospho-beta-D-ribosyl)glycinamide</name>
        <dbReference type="ChEBI" id="CHEBI:143788"/>
    </ligand>
</feature>
<dbReference type="EC" id="2.1.2.2" evidence="4"/>
<dbReference type="InterPro" id="IPR004607">
    <property type="entry name" value="GART"/>
</dbReference>
<dbReference type="NCBIfam" id="TIGR00639">
    <property type="entry name" value="PurN"/>
    <property type="match status" value="1"/>
</dbReference>
<accession>A0A077DC79</accession>
<dbReference type="PANTHER" id="PTHR43369">
    <property type="entry name" value="PHOSPHORIBOSYLGLYCINAMIDE FORMYLTRANSFERASE"/>
    <property type="match status" value="1"/>
</dbReference>
<feature type="binding site" evidence="4">
    <location>
        <position position="71"/>
    </location>
    <ligand>
        <name>(6R)-10-formyltetrahydrofolate</name>
        <dbReference type="ChEBI" id="CHEBI:195366"/>
    </ligand>
</feature>
<dbReference type="InterPro" id="IPR002376">
    <property type="entry name" value="Formyl_transf_N"/>
</dbReference>
<dbReference type="AlphaFoldDB" id="A0A077DC79"/>
<dbReference type="EMBL" id="CP009238">
    <property type="protein sequence ID" value="AIL32495.1"/>
    <property type="molecule type" value="Genomic_DNA"/>
</dbReference>